<evidence type="ECO:0000313" key="7">
    <source>
        <dbReference type="Proteomes" id="UP000070376"/>
    </source>
</evidence>
<dbReference type="RefSeq" id="WP_017552008.1">
    <property type="nucleotide sequence ID" value="NZ_CP025437.1"/>
</dbReference>
<dbReference type="InterPro" id="IPR014284">
    <property type="entry name" value="RNA_pol_sigma-70_dom"/>
</dbReference>
<dbReference type="AlphaFoldDB" id="A0A133KFB0"/>
<dbReference type="SUPFAM" id="SSF88659">
    <property type="entry name" value="Sigma3 and sigma4 domains of RNA polymerase sigma factors"/>
    <property type="match status" value="1"/>
</dbReference>
<dbReference type="EMBL" id="LRPN01000147">
    <property type="protein sequence ID" value="KWZ78263.1"/>
    <property type="molecule type" value="Genomic_DNA"/>
</dbReference>
<dbReference type="Pfam" id="PF08281">
    <property type="entry name" value="Sigma70_r4_2"/>
    <property type="match status" value="1"/>
</dbReference>
<dbReference type="InterPro" id="IPR013249">
    <property type="entry name" value="RNA_pol_sigma70_r4_t2"/>
</dbReference>
<evidence type="ECO:0000256" key="2">
    <source>
        <dbReference type="ARBA" id="ARBA00023015"/>
    </source>
</evidence>
<dbReference type="PANTHER" id="PTHR43133">
    <property type="entry name" value="RNA POLYMERASE ECF-TYPE SIGMA FACTO"/>
    <property type="match status" value="1"/>
</dbReference>
<dbReference type="NCBIfam" id="TIGR02937">
    <property type="entry name" value="sigma70-ECF"/>
    <property type="match status" value="1"/>
</dbReference>
<dbReference type="Gene3D" id="1.10.10.10">
    <property type="entry name" value="Winged helix-like DNA-binding domain superfamily/Winged helix DNA-binding domain"/>
    <property type="match status" value="1"/>
</dbReference>
<dbReference type="CDD" id="cd06171">
    <property type="entry name" value="Sigma70_r4"/>
    <property type="match status" value="1"/>
</dbReference>
<reference evidence="7" key="1">
    <citation type="submission" date="2016-01" db="EMBL/GenBank/DDBJ databases">
        <authorList>
            <person name="Mitreva M."/>
            <person name="Pepin K.H."/>
            <person name="Mihindukulasuriya K.A."/>
            <person name="Fulton R."/>
            <person name="Fronick C."/>
            <person name="O'Laughlin M."/>
            <person name="Miner T."/>
            <person name="Herter B."/>
            <person name="Rosa B.A."/>
            <person name="Cordes M."/>
            <person name="Tomlinson C."/>
            <person name="Wollam A."/>
            <person name="Palsikar V.B."/>
            <person name="Mardis E.R."/>
            <person name="Wilson R.K."/>
        </authorList>
    </citation>
    <scope>NUCLEOTIDE SEQUENCE [LARGE SCALE GENOMIC DNA]</scope>
    <source>
        <strain evidence="7">GED7749B</strain>
    </source>
</reference>
<comment type="caution">
    <text evidence="6">The sequence shown here is derived from an EMBL/GenBank/DDBJ whole genome shotgun (WGS) entry which is preliminary data.</text>
</comment>
<dbReference type="InterPro" id="IPR013324">
    <property type="entry name" value="RNA_pol_sigma_r3/r4-like"/>
</dbReference>
<evidence type="ECO:0000256" key="5">
    <source>
        <dbReference type="ARBA" id="ARBA00023163"/>
    </source>
</evidence>
<organism evidence="6 7">
    <name type="scientific">Heyndrickxia coagulans</name>
    <name type="common">Weizmannia coagulans</name>
    <dbReference type="NCBI Taxonomy" id="1398"/>
    <lineage>
        <taxon>Bacteria</taxon>
        <taxon>Bacillati</taxon>
        <taxon>Bacillota</taxon>
        <taxon>Bacilli</taxon>
        <taxon>Bacillales</taxon>
        <taxon>Bacillaceae</taxon>
        <taxon>Heyndrickxia</taxon>
    </lineage>
</organism>
<accession>A0A133KFB0</accession>
<evidence type="ECO:0000256" key="4">
    <source>
        <dbReference type="ARBA" id="ARBA00023125"/>
    </source>
</evidence>
<evidence type="ECO:0000313" key="6">
    <source>
        <dbReference type="EMBL" id="KWZ78263.1"/>
    </source>
</evidence>
<keyword evidence="3" id="KW-0731">Sigma factor</keyword>
<dbReference type="SUPFAM" id="SSF88946">
    <property type="entry name" value="Sigma2 domain of RNA polymerase sigma factors"/>
    <property type="match status" value="1"/>
</dbReference>
<dbReference type="GO" id="GO:0006352">
    <property type="term" value="P:DNA-templated transcription initiation"/>
    <property type="evidence" value="ECO:0007669"/>
    <property type="project" value="InterPro"/>
</dbReference>
<proteinExistence type="inferred from homology"/>
<protein>
    <submittedName>
        <fullName evidence="6">Putative RNA polymerase sigma factor SigW</fullName>
    </submittedName>
</protein>
<dbReference type="InterPro" id="IPR007627">
    <property type="entry name" value="RNA_pol_sigma70_r2"/>
</dbReference>
<dbReference type="InterPro" id="IPR036388">
    <property type="entry name" value="WH-like_DNA-bd_sf"/>
</dbReference>
<dbReference type="GO" id="GO:0003677">
    <property type="term" value="F:DNA binding"/>
    <property type="evidence" value="ECO:0007669"/>
    <property type="project" value="UniProtKB-KW"/>
</dbReference>
<dbReference type="InterPro" id="IPR013325">
    <property type="entry name" value="RNA_pol_sigma_r2"/>
</dbReference>
<dbReference type="GO" id="GO:0016987">
    <property type="term" value="F:sigma factor activity"/>
    <property type="evidence" value="ECO:0007669"/>
    <property type="project" value="UniProtKB-KW"/>
</dbReference>
<keyword evidence="5" id="KW-0804">Transcription</keyword>
<dbReference type="Pfam" id="PF04542">
    <property type="entry name" value="Sigma70_r2"/>
    <property type="match status" value="1"/>
</dbReference>
<dbReference type="Proteomes" id="UP000070376">
    <property type="component" value="Unassembled WGS sequence"/>
</dbReference>
<dbReference type="PANTHER" id="PTHR43133:SF8">
    <property type="entry name" value="RNA POLYMERASE SIGMA FACTOR HI_1459-RELATED"/>
    <property type="match status" value="1"/>
</dbReference>
<sequence>MVEQDLTQLIRQAKAGDTDAFAVLVARFKGEVFRHAYAMTGDRMEAEDISQEAFVKAWYALDKLEHAYAFASWMSKIVSHLCYDRLKKMRKKVDLQAEIEEEPLRRPTSNIDNANLRFDIRSAMEKLSPEHRAAIVLRDIQGYSYEEIADILNIPLGTVKSRINTARNILKKELSRG</sequence>
<dbReference type="PATRIC" id="fig|1398.22.peg.3057"/>
<evidence type="ECO:0000256" key="3">
    <source>
        <dbReference type="ARBA" id="ARBA00023082"/>
    </source>
</evidence>
<evidence type="ECO:0000256" key="1">
    <source>
        <dbReference type="ARBA" id="ARBA00010641"/>
    </source>
</evidence>
<keyword evidence="4" id="KW-0238">DNA-binding</keyword>
<gene>
    <name evidence="6" type="ORF">HMPREF3213_03051</name>
</gene>
<dbReference type="Gene3D" id="1.10.1740.10">
    <property type="match status" value="1"/>
</dbReference>
<name>A0A133KFB0_HEYCO</name>
<comment type="similarity">
    <text evidence="1">Belongs to the sigma-70 factor family. ECF subfamily.</text>
</comment>
<dbReference type="InterPro" id="IPR039425">
    <property type="entry name" value="RNA_pol_sigma-70-like"/>
</dbReference>
<keyword evidence="2" id="KW-0805">Transcription regulation</keyword>